<keyword evidence="4" id="KW-1185">Reference proteome</keyword>
<sequence length="386" mass="44423">MIRDNDIIKALNECPTIYHAISIFKDKLLESDYTELQDDLEWSSVPSKFFIIYKNKNIIAFNNKENLKGMFFIGNMKKNLFHIEKNSQVPTLDYNFCRIKAPCLNYNYWSGRTMRVAGHINIQENTTKNIIEQNVYPKTPAAIFPSNQEINFNCNSPDSNDLIDLFLGLSRDSYPFINDFPGPIIKIISDELGISPYSIRNSDLFLVDSNDSILIGNSNKIENRIISGHNISQLCPSILAFNSFLNSEQHRNGKEKRFSSFILYDENDPTNPFINDFLPNLFQKVGIINDCLTFNIIPMKNDKTENKIFFDSSNKNIENILINKFKTQSCKIHINLDQNLNQIIDSISHEVIKLGFSVSNFESTRERVSLNCLKTLEEAINNIIIK</sequence>
<evidence type="ECO:0000313" key="3">
    <source>
        <dbReference type="EMBL" id="KAK8890877.1"/>
    </source>
</evidence>
<dbReference type="SUPFAM" id="SSF53187">
    <property type="entry name" value="Zn-dependent exopeptidases"/>
    <property type="match status" value="1"/>
</dbReference>
<evidence type="ECO:0000256" key="2">
    <source>
        <dbReference type="ARBA" id="ARBA00011965"/>
    </source>
</evidence>
<dbReference type="Proteomes" id="UP001470230">
    <property type="component" value="Unassembled WGS sequence"/>
</dbReference>
<dbReference type="Pfam" id="PF02127">
    <property type="entry name" value="Peptidase_M18"/>
    <property type="match status" value="1"/>
</dbReference>
<comment type="caution">
    <text evidence="3">The sequence shown here is derived from an EMBL/GenBank/DDBJ whole genome shotgun (WGS) entry which is preliminary data.</text>
</comment>
<dbReference type="PANTHER" id="PTHR28570">
    <property type="entry name" value="ASPARTYL AMINOPEPTIDASE"/>
    <property type="match status" value="1"/>
</dbReference>
<dbReference type="EMBL" id="JAPFFF010000004">
    <property type="protein sequence ID" value="KAK8890877.1"/>
    <property type="molecule type" value="Genomic_DNA"/>
</dbReference>
<comment type="catalytic activity">
    <reaction evidence="1">
        <text>Release of an N-terminal aspartate or glutamate from a peptide, with a preference for aspartate.</text>
        <dbReference type="EC" id="3.4.11.21"/>
    </reaction>
</comment>
<evidence type="ECO:0000313" key="4">
    <source>
        <dbReference type="Proteomes" id="UP001470230"/>
    </source>
</evidence>
<proteinExistence type="predicted"/>
<gene>
    <name evidence="3" type="ORF">M9Y10_028076</name>
</gene>
<evidence type="ECO:0000256" key="1">
    <source>
        <dbReference type="ARBA" id="ARBA00001335"/>
    </source>
</evidence>
<dbReference type="InterPro" id="IPR001948">
    <property type="entry name" value="Peptidase_M18"/>
</dbReference>
<dbReference type="Gene3D" id="3.40.630.10">
    <property type="entry name" value="Zn peptidases"/>
    <property type="match status" value="1"/>
</dbReference>
<organism evidence="3 4">
    <name type="scientific">Tritrichomonas musculus</name>
    <dbReference type="NCBI Taxonomy" id="1915356"/>
    <lineage>
        <taxon>Eukaryota</taxon>
        <taxon>Metamonada</taxon>
        <taxon>Parabasalia</taxon>
        <taxon>Tritrichomonadida</taxon>
        <taxon>Tritrichomonadidae</taxon>
        <taxon>Tritrichomonas</taxon>
    </lineage>
</organism>
<reference evidence="3 4" key="1">
    <citation type="submission" date="2024-04" db="EMBL/GenBank/DDBJ databases">
        <title>Tritrichomonas musculus Genome.</title>
        <authorList>
            <person name="Alves-Ferreira E."/>
            <person name="Grigg M."/>
            <person name="Lorenzi H."/>
            <person name="Galac M."/>
        </authorList>
    </citation>
    <scope>NUCLEOTIDE SEQUENCE [LARGE SCALE GENOMIC DNA]</scope>
    <source>
        <strain evidence="3 4">EAF2021</strain>
    </source>
</reference>
<accession>A0ABR2KJ27</accession>
<protein>
    <recommendedName>
        <fullName evidence="2">aspartyl aminopeptidase</fullName>
        <ecNumber evidence="2">3.4.11.21</ecNumber>
    </recommendedName>
</protein>
<dbReference type="EC" id="3.4.11.21" evidence="2"/>
<dbReference type="PANTHER" id="PTHR28570:SF3">
    <property type="entry name" value="ASPARTYL AMINOPEPTIDASE"/>
    <property type="match status" value="1"/>
</dbReference>
<name>A0ABR2KJ27_9EUKA</name>